<feature type="region of interest" description="Disordered" evidence="7">
    <location>
        <begin position="147"/>
        <end position="176"/>
    </location>
</feature>
<evidence type="ECO:0000259" key="8">
    <source>
        <dbReference type="PROSITE" id="PS50071"/>
    </source>
</evidence>
<keyword evidence="10" id="KW-1185">Reference proteome</keyword>
<dbReference type="Pfam" id="PF00046">
    <property type="entry name" value="Homeodomain"/>
    <property type="match status" value="1"/>
</dbReference>
<dbReference type="SUPFAM" id="SSF46689">
    <property type="entry name" value="Homeodomain-like"/>
    <property type="match status" value="1"/>
</dbReference>
<proteinExistence type="predicted"/>
<dbReference type="GO" id="GO:0005634">
    <property type="term" value="C:nucleus"/>
    <property type="evidence" value="ECO:0007669"/>
    <property type="project" value="UniProtKB-SubCell"/>
</dbReference>
<evidence type="ECO:0000256" key="6">
    <source>
        <dbReference type="RuleBase" id="RU000682"/>
    </source>
</evidence>
<feature type="compositionally biased region" description="Basic and acidic residues" evidence="7">
    <location>
        <begin position="246"/>
        <end position="258"/>
    </location>
</feature>
<dbReference type="PANTHER" id="PTHR24333">
    <property type="entry name" value="HOMEO BOX HB9 LIKE A-RELATED"/>
    <property type="match status" value="1"/>
</dbReference>
<evidence type="ECO:0000256" key="7">
    <source>
        <dbReference type="SAM" id="MobiDB-lite"/>
    </source>
</evidence>
<feature type="region of interest" description="Disordered" evidence="7">
    <location>
        <begin position="217"/>
        <end position="305"/>
    </location>
</feature>
<reference evidence="9 10" key="1">
    <citation type="journal article" date="2021" name="Elife">
        <title>Chloroplast acquisition without the gene transfer in kleptoplastic sea slugs, Plakobranchus ocellatus.</title>
        <authorList>
            <person name="Maeda T."/>
            <person name="Takahashi S."/>
            <person name="Yoshida T."/>
            <person name="Shimamura S."/>
            <person name="Takaki Y."/>
            <person name="Nagai Y."/>
            <person name="Toyoda A."/>
            <person name="Suzuki Y."/>
            <person name="Arimoto A."/>
            <person name="Ishii H."/>
            <person name="Satoh N."/>
            <person name="Nishiyama T."/>
            <person name="Hasebe M."/>
            <person name="Maruyama T."/>
            <person name="Minagawa J."/>
            <person name="Obokata J."/>
            <person name="Shigenobu S."/>
        </authorList>
    </citation>
    <scope>NUCLEOTIDE SEQUENCE [LARGE SCALE GENOMIC DNA]</scope>
</reference>
<dbReference type="EMBL" id="BLXT01000722">
    <property type="protein sequence ID" value="GFN79630.1"/>
    <property type="molecule type" value="Genomic_DNA"/>
</dbReference>
<evidence type="ECO:0000313" key="9">
    <source>
        <dbReference type="EMBL" id="GFN79630.1"/>
    </source>
</evidence>
<dbReference type="GO" id="GO:0000981">
    <property type="term" value="F:DNA-binding transcription factor activity, RNA polymerase II-specific"/>
    <property type="evidence" value="ECO:0007669"/>
    <property type="project" value="InterPro"/>
</dbReference>
<organism evidence="9 10">
    <name type="scientific">Plakobranchus ocellatus</name>
    <dbReference type="NCBI Taxonomy" id="259542"/>
    <lineage>
        <taxon>Eukaryota</taxon>
        <taxon>Metazoa</taxon>
        <taxon>Spiralia</taxon>
        <taxon>Lophotrochozoa</taxon>
        <taxon>Mollusca</taxon>
        <taxon>Gastropoda</taxon>
        <taxon>Heterobranchia</taxon>
        <taxon>Euthyneura</taxon>
        <taxon>Panpulmonata</taxon>
        <taxon>Sacoglossa</taxon>
        <taxon>Placobranchoidea</taxon>
        <taxon>Plakobranchidae</taxon>
        <taxon>Plakobranchus</taxon>
    </lineage>
</organism>
<evidence type="ECO:0000313" key="10">
    <source>
        <dbReference type="Proteomes" id="UP000735302"/>
    </source>
</evidence>
<comment type="subcellular location">
    <subcellularLocation>
        <location evidence="1 5 6">Nucleus</location>
    </subcellularLocation>
</comment>
<dbReference type="Proteomes" id="UP000735302">
    <property type="component" value="Unassembled WGS sequence"/>
</dbReference>
<comment type="caution">
    <text evidence="9">The sequence shown here is derived from an EMBL/GenBank/DDBJ whole genome shotgun (WGS) entry which is preliminary data.</text>
</comment>
<evidence type="ECO:0000256" key="3">
    <source>
        <dbReference type="ARBA" id="ARBA00023155"/>
    </source>
</evidence>
<protein>
    <submittedName>
        <fullName evidence="9">Homeobox protein ceh-31</fullName>
    </submittedName>
</protein>
<dbReference type="SMART" id="SM00389">
    <property type="entry name" value="HOX"/>
    <property type="match status" value="1"/>
</dbReference>
<name>A0AAV3YB75_9GAST</name>
<dbReference type="CDD" id="cd00086">
    <property type="entry name" value="homeodomain"/>
    <property type="match status" value="1"/>
</dbReference>
<dbReference type="GO" id="GO:0003677">
    <property type="term" value="F:DNA binding"/>
    <property type="evidence" value="ECO:0007669"/>
    <property type="project" value="UniProtKB-UniRule"/>
</dbReference>
<feature type="domain" description="Homeobox" evidence="8">
    <location>
        <begin position="462"/>
        <end position="522"/>
    </location>
</feature>
<keyword evidence="2 5" id="KW-0238">DNA-binding</keyword>
<dbReference type="PROSITE" id="PS50071">
    <property type="entry name" value="HOMEOBOX_2"/>
    <property type="match status" value="1"/>
</dbReference>
<keyword evidence="3 5" id="KW-0371">Homeobox</keyword>
<feature type="DNA-binding region" description="Homeobox" evidence="5">
    <location>
        <begin position="464"/>
        <end position="523"/>
    </location>
</feature>
<gene>
    <name evidence="9" type="ORF">PoB_000613600</name>
</gene>
<dbReference type="AlphaFoldDB" id="A0AAV3YB75"/>
<evidence type="ECO:0000256" key="5">
    <source>
        <dbReference type="PROSITE-ProRule" id="PRU00108"/>
    </source>
</evidence>
<feature type="compositionally biased region" description="Low complexity" evidence="7">
    <location>
        <begin position="267"/>
        <end position="286"/>
    </location>
</feature>
<evidence type="ECO:0000256" key="4">
    <source>
        <dbReference type="ARBA" id="ARBA00023242"/>
    </source>
</evidence>
<dbReference type="InterPro" id="IPR017970">
    <property type="entry name" value="Homeobox_CS"/>
</dbReference>
<evidence type="ECO:0000256" key="2">
    <source>
        <dbReference type="ARBA" id="ARBA00023125"/>
    </source>
</evidence>
<evidence type="ECO:0000256" key="1">
    <source>
        <dbReference type="ARBA" id="ARBA00004123"/>
    </source>
</evidence>
<dbReference type="PANTHER" id="PTHR24333:SF5">
    <property type="entry name" value="VENT HOMEOBOX"/>
    <property type="match status" value="1"/>
</dbReference>
<sequence length="599" mass="66781">MEEIYGTTPSVLPMQQRLPETSRPQISGNSLHLLHMYRHSMPSLSQVEQAHFDPRLSVPLYHACDLGLGWKIDFLDHVTKQHLTWPYLEPQYLFCSQLMRNNPLVIPAQSHIDEILYAGHGVKGERQSPSESGESVFASALVSDVASSSLETENDDRDMESSGTGGEPCHCSPSTAMGILPSGYRASAMTEHSSLNRENPSIDQRWAASTARVENPLVGVSPDCSRRSIESNKMLQVTKSQPSPSLRDEDIKRHKQQPDHAALARFSSSNLEPSSSSIRELSESPINSNCSARRSETRTSSSAKHSLFPRSEILLSRRIKKSKISDVKKKPEKIFGKSILRLTVDFPPINNKQNHTCCHNQSNCTDPVLQADSVHLHACIQDIQFQFPMKIQTPPSPIGQETSNVECQAKISSCKNNRKKKHSGLGGRQNLRKKTSKKREVNAAACPGSRCLLAVAGVRQSEGSNRTRAVFSQAQLALLECQFSKHKYVTGQERHRLATVLGLTDAQIKTWYQNRRTKWKRQTAVGVDLLRDASNVQAVHLALDSRGTSRFWSIHHAQLADLIVRLDLARSDPSLETHAQNDGEKSEKVKDVNNSKFID</sequence>
<dbReference type="InterPro" id="IPR050848">
    <property type="entry name" value="Homeobox_TF"/>
</dbReference>
<accession>A0AAV3YB75</accession>
<dbReference type="InterPro" id="IPR009057">
    <property type="entry name" value="Homeodomain-like_sf"/>
</dbReference>
<feature type="region of interest" description="Disordered" evidence="7">
    <location>
        <begin position="417"/>
        <end position="439"/>
    </location>
</feature>
<dbReference type="Gene3D" id="1.10.10.60">
    <property type="entry name" value="Homeodomain-like"/>
    <property type="match status" value="1"/>
</dbReference>
<keyword evidence="4 5" id="KW-0539">Nucleus</keyword>
<dbReference type="PROSITE" id="PS00027">
    <property type="entry name" value="HOMEOBOX_1"/>
    <property type="match status" value="1"/>
</dbReference>
<dbReference type="InterPro" id="IPR001356">
    <property type="entry name" value="HD"/>
</dbReference>
<feature type="compositionally biased region" description="Polar residues" evidence="7">
    <location>
        <begin position="231"/>
        <end position="244"/>
    </location>
</feature>
<feature type="region of interest" description="Disordered" evidence="7">
    <location>
        <begin position="575"/>
        <end position="599"/>
    </location>
</feature>